<dbReference type="AlphaFoldDB" id="A0A7X9RVC8"/>
<feature type="domain" description="CzcB-like C-terminal circularly permuted SH3-like" evidence="5">
    <location>
        <begin position="350"/>
        <end position="399"/>
    </location>
</feature>
<evidence type="ECO:0000256" key="3">
    <source>
        <dbReference type="SAM" id="Coils"/>
    </source>
</evidence>
<keyword evidence="4" id="KW-0472">Membrane</keyword>
<name>A0A7X9RVC8_9BACT</name>
<evidence type="ECO:0000313" key="7">
    <source>
        <dbReference type="EMBL" id="NME69410.1"/>
    </source>
</evidence>
<comment type="caution">
    <text evidence="7">The sequence shown here is derived from an EMBL/GenBank/DDBJ whole genome shotgun (WGS) entry which is preliminary data.</text>
</comment>
<sequence length="413" mass="46061">MKSKPILAGSAGVIVLILSYFFFFNESSEEVLLTKARFGDLHINVSTTGELEAKNFVEIQGPMKMQQAGIWETKLNSLVPEGTVVKKGDKVAQLDASSLADKLTQRQSDLTKAESQWEQNKLDTALQLSQERDKIINLEFSVEEKKLALEQSAFEPPATIKQAEIEVLKAERDLEQTKSNYSVKQQQLSAKMREITATLNEAKRKVQFLQDLFAEFTIFAPEEGMVIYAKDWNGKKKKEGSTIRGWDPVVATLPDLSVMISKTYVNEVDIRKIKPEQKVMLGLDAFPDKALTGKVTKVANVGEQKPNSDAKVFEVIILVNESDSTLRPSMTTSNVIQTNFIENTLLLPLEAIHAEGDSINYVYKKAVSGFEKREVKTGEMNDKDIEILEGLSPDDVVALSTPTNISKDIILIQ</sequence>
<dbReference type="Gene3D" id="2.40.30.170">
    <property type="match status" value="1"/>
</dbReference>
<evidence type="ECO:0000259" key="6">
    <source>
        <dbReference type="Pfam" id="PF25990"/>
    </source>
</evidence>
<evidence type="ECO:0000313" key="8">
    <source>
        <dbReference type="Proteomes" id="UP000576082"/>
    </source>
</evidence>
<reference evidence="7 8" key="1">
    <citation type="submission" date="2020-04" db="EMBL/GenBank/DDBJ databases">
        <title>Flammeovirga sp. SR4, a novel species isolated from seawater.</title>
        <authorList>
            <person name="Wang X."/>
        </authorList>
    </citation>
    <scope>NUCLEOTIDE SEQUENCE [LARGE SCALE GENOMIC DNA]</scope>
    <source>
        <strain evidence="7 8">ATCC 23126</strain>
    </source>
</reference>
<feature type="coiled-coil region" evidence="3">
    <location>
        <begin position="160"/>
        <end position="212"/>
    </location>
</feature>
<feature type="transmembrane region" description="Helical" evidence="4">
    <location>
        <begin position="7"/>
        <end position="24"/>
    </location>
</feature>
<dbReference type="EMBL" id="JABANE010000041">
    <property type="protein sequence ID" value="NME69410.1"/>
    <property type="molecule type" value="Genomic_DNA"/>
</dbReference>
<dbReference type="Pfam" id="PF25990">
    <property type="entry name" value="Beta-barrel_YknX"/>
    <property type="match status" value="1"/>
</dbReference>
<dbReference type="Proteomes" id="UP000576082">
    <property type="component" value="Unassembled WGS sequence"/>
</dbReference>
<organism evidence="7 8">
    <name type="scientific">Flammeovirga aprica JL-4</name>
    <dbReference type="NCBI Taxonomy" id="694437"/>
    <lineage>
        <taxon>Bacteria</taxon>
        <taxon>Pseudomonadati</taxon>
        <taxon>Bacteroidota</taxon>
        <taxon>Cytophagia</taxon>
        <taxon>Cytophagales</taxon>
        <taxon>Flammeovirgaceae</taxon>
        <taxon>Flammeovirga</taxon>
    </lineage>
</organism>
<gene>
    <name evidence="7" type="ORF">HHU12_15650</name>
</gene>
<evidence type="ECO:0000256" key="4">
    <source>
        <dbReference type="SAM" id="Phobius"/>
    </source>
</evidence>
<dbReference type="PANTHER" id="PTHR32347:SF23">
    <property type="entry name" value="BLL5650 PROTEIN"/>
    <property type="match status" value="1"/>
</dbReference>
<keyword evidence="4" id="KW-1133">Transmembrane helix</keyword>
<evidence type="ECO:0000259" key="5">
    <source>
        <dbReference type="Pfam" id="PF25975"/>
    </source>
</evidence>
<keyword evidence="8" id="KW-1185">Reference proteome</keyword>
<dbReference type="RefSeq" id="WP_169657686.1">
    <property type="nucleotide sequence ID" value="NZ_JABANE010000041.1"/>
</dbReference>
<dbReference type="InterPro" id="IPR050465">
    <property type="entry name" value="UPF0194_transport"/>
</dbReference>
<proteinExistence type="predicted"/>
<evidence type="ECO:0000256" key="1">
    <source>
        <dbReference type="ARBA" id="ARBA00004196"/>
    </source>
</evidence>
<dbReference type="InterPro" id="IPR058636">
    <property type="entry name" value="Beta-barrel_YknX"/>
</dbReference>
<evidence type="ECO:0000256" key="2">
    <source>
        <dbReference type="ARBA" id="ARBA00023054"/>
    </source>
</evidence>
<feature type="domain" description="YknX-like beta-barrel" evidence="6">
    <location>
        <begin position="262"/>
        <end position="331"/>
    </location>
</feature>
<comment type="subcellular location">
    <subcellularLocation>
        <location evidence="1">Cell envelope</location>
    </subcellularLocation>
</comment>
<accession>A0A7X9RVC8</accession>
<keyword evidence="2 3" id="KW-0175">Coiled coil</keyword>
<dbReference type="PANTHER" id="PTHR32347">
    <property type="entry name" value="EFFLUX SYSTEM COMPONENT YKNX-RELATED"/>
    <property type="match status" value="1"/>
</dbReference>
<dbReference type="GO" id="GO:0030313">
    <property type="term" value="C:cell envelope"/>
    <property type="evidence" value="ECO:0007669"/>
    <property type="project" value="UniProtKB-SubCell"/>
</dbReference>
<dbReference type="InterPro" id="IPR058649">
    <property type="entry name" value="CzcB_C"/>
</dbReference>
<dbReference type="Gene3D" id="2.40.420.20">
    <property type="match status" value="1"/>
</dbReference>
<dbReference type="Pfam" id="PF25975">
    <property type="entry name" value="CzcB_C"/>
    <property type="match status" value="1"/>
</dbReference>
<keyword evidence="4" id="KW-0812">Transmembrane</keyword>
<protein>
    <submittedName>
        <fullName evidence="7">HlyD family efflux transporter periplasmic adaptor subunit</fullName>
    </submittedName>
</protein>